<dbReference type="AlphaFoldDB" id="Q6CQ75"/>
<dbReference type="OMA" id="REMKGWF"/>
<dbReference type="EMBL" id="CR382124">
    <property type="protein sequence ID" value="CAH01010.1"/>
    <property type="molecule type" value="Genomic_DNA"/>
</dbReference>
<keyword evidence="1" id="KW-0472">Membrane</keyword>
<accession>Q6CQ75</accession>
<dbReference type="PaxDb" id="284590-Q6CQ75"/>
<dbReference type="InParanoid" id="Q6CQ75"/>
<reference evidence="2 3" key="1">
    <citation type="journal article" date="2004" name="Nature">
        <title>Genome evolution in yeasts.</title>
        <authorList>
            <consortium name="Genolevures"/>
            <person name="Dujon B."/>
            <person name="Sherman D."/>
            <person name="Fischer G."/>
            <person name="Durrens P."/>
            <person name="Casaregola S."/>
            <person name="Lafontaine I."/>
            <person name="de Montigny J."/>
            <person name="Marck C."/>
            <person name="Neuveglise C."/>
            <person name="Talla E."/>
            <person name="Goffard N."/>
            <person name="Frangeul L."/>
            <person name="Aigle M."/>
            <person name="Anthouard V."/>
            <person name="Babour A."/>
            <person name="Barbe V."/>
            <person name="Barnay S."/>
            <person name="Blanchin S."/>
            <person name="Beckerich J.M."/>
            <person name="Beyne E."/>
            <person name="Bleykasten C."/>
            <person name="Boisrame A."/>
            <person name="Boyer J."/>
            <person name="Cattolico L."/>
            <person name="Confanioleri F."/>
            <person name="de Daruvar A."/>
            <person name="Despons L."/>
            <person name="Fabre E."/>
            <person name="Fairhead C."/>
            <person name="Ferry-Dumazet H."/>
            <person name="Groppi A."/>
            <person name="Hantraye F."/>
            <person name="Hennequin C."/>
            <person name="Jauniaux N."/>
            <person name="Joyet P."/>
            <person name="Kachouri R."/>
            <person name="Kerrest A."/>
            <person name="Koszul R."/>
            <person name="Lemaire M."/>
            <person name="Lesur I."/>
            <person name="Ma L."/>
            <person name="Muller H."/>
            <person name="Nicaud J.M."/>
            <person name="Nikolski M."/>
            <person name="Oztas S."/>
            <person name="Ozier-Kalogeropoulos O."/>
            <person name="Pellenz S."/>
            <person name="Potier S."/>
            <person name="Richard G.F."/>
            <person name="Straub M.L."/>
            <person name="Suleau A."/>
            <person name="Swennene D."/>
            <person name="Tekaia F."/>
            <person name="Wesolowski-Louvel M."/>
            <person name="Westhof E."/>
            <person name="Wirth B."/>
            <person name="Zeniou-Meyer M."/>
            <person name="Zivanovic I."/>
            <person name="Bolotin-Fukuhara M."/>
            <person name="Thierry A."/>
            <person name="Bouchier C."/>
            <person name="Caudron B."/>
            <person name="Scarpelli C."/>
            <person name="Gaillardin C."/>
            <person name="Weissenbach J."/>
            <person name="Wincker P."/>
            <person name="Souciet J.L."/>
        </authorList>
    </citation>
    <scope>NUCLEOTIDE SEQUENCE [LARGE SCALE GENOMIC DNA]</scope>
    <source>
        <strain evidence="3">ATCC 8585 / CBS 2359 / DSM 70799 / NBRC 1267 / NRRL Y-1140 / WM37</strain>
    </source>
</reference>
<dbReference type="KEGG" id="kla:KLLA0_D19206g"/>
<sequence>MYYNWPAEKDIMPYKKPSTVKEIELLFYHTGVTVSAIYVFIHLVLSRVLSKNYDQRLELSHDVLMRIRRLVNSLMSRVKSTSVTAVGDNQRSIQETKVYVDRCQQTGEQLESVDENAGWTRINLRLNTLTDVLRIYHTDMRNISDFESLSFKTKLFTDQLKDSSWRNKKQEGYSNIIQSVREMKGWFIHGRIPKD</sequence>
<protein>
    <submittedName>
        <fullName evidence="2">KLLA0D19206p</fullName>
    </submittedName>
</protein>
<name>Q6CQ75_KLULA</name>
<evidence type="ECO:0000313" key="3">
    <source>
        <dbReference type="Proteomes" id="UP000000598"/>
    </source>
</evidence>
<dbReference type="Proteomes" id="UP000000598">
    <property type="component" value="Chromosome D"/>
</dbReference>
<keyword evidence="1" id="KW-0812">Transmembrane</keyword>
<dbReference type="FunCoup" id="Q6CQ75">
    <property type="interactions" value="28"/>
</dbReference>
<dbReference type="STRING" id="284590.Q6CQ75"/>
<gene>
    <name evidence="2" type="ORF">KLLA0_D19206g</name>
</gene>
<feature type="transmembrane region" description="Helical" evidence="1">
    <location>
        <begin position="25"/>
        <end position="45"/>
    </location>
</feature>
<organism evidence="2 3">
    <name type="scientific">Kluyveromyces lactis (strain ATCC 8585 / CBS 2359 / DSM 70799 / NBRC 1267 / NRRL Y-1140 / WM37)</name>
    <name type="common">Yeast</name>
    <name type="synonym">Candida sphaerica</name>
    <dbReference type="NCBI Taxonomy" id="284590"/>
    <lineage>
        <taxon>Eukaryota</taxon>
        <taxon>Fungi</taxon>
        <taxon>Dikarya</taxon>
        <taxon>Ascomycota</taxon>
        <taxon>Saccharomycotina</taxon>
        <taxon>Saccharomycetes</taxon>
        <taxon>Saccharomycetales</taxon>
        <taxon>Saccharomycetaceae</taxon>
        <taxon>Kluyveromyces</taxon>
    </lineage>
</organism>
<keyword evidence="1" id="KW-1133">Transmembrane helix</keyword>
<keyword evidence="3" id="KW-1185">Reference proteome</keyword>
<dbReference type="HOGENOM" id="CLU_115007_0_0_1"/>
<evidence type="ECO:0000256" key="1">
    <source>
        <dbReference type="SAM" id="Phobius"/>
    </source>
</evidence>
<proteinExistence type="predicted"/>
<evidence type="ECO:0000313" key="2">
    <source>
        <dbReference type="EMBL" id="CAH01010.1"/>
    </source>
</evidence>
<dbReference type="eggNOG" id="ENOG502S4G6">
    <property type="taxonomic scope" value="Eukaryota"/>
</dbReference>